<organism evidence="3 4">
    <name type="scientific">Pseudomonas frederiksbergensis</name>
    <dbReference type="NCBI Taxonomy" id="104087"/>
    <lineage>
        <taxon>Bacteria</taxon>
        <taxon>Pseudomonadati</taxon>
        <taxon>Pseudomonadota</taxon>
        <taxon>Gammaproteobacteria</taxon>
        <taxon>Pseudomonadales</taxon>
        <taxon>Pseudomonadaceae</taxon>
        <taxon>Pseudomonas</taxon>
    </lineage>
</organism>
<feature type="transmembrane region" description="Helical" evidence="1">
    <location>
        <begin position="299"/>
        <end position="316"/>
    </location>
</feature>
<dbReference type="EMBL" id="MOBP01000006">
    <property type="protein sequence ID" value="RON54940.1"/>
    <property type="molecule type" value="Genomic_DNA"/>
</dbReference>
<evidence type="ECO:0000313" key="4">
    <source>
        <dbReference type="Proteomes" id="UP000283627"/>
    </source>
</evidence>
<dbReference type="Proteomes" id="UP000283627">
    <property type="component" value="Unassembled WGS sequence"/>
</dbReference>
<reference evidence="3 4" key="1">
    <citation type="submission" date="2016-10" db="EMBL/GenBank/DDBJ databases">
        <title>Comparative genome analysis of multiple Pseudomonas spp. focuses on biocontrol and plant growth promoting traits.</title>
        <authorList>
            <person name="Tao X.-Y."/>
            <person name="Taylor C.G."/>
        </authorList>
    </citation>
    <scope>NUCLEOTIDE SEQUENCE [LARGE SCALE GENOMIC DNA]</scope>
    <source>
        <strain evidence="3 4">39A2</strain>
    </source>
</reference>
<evidence type="ECO:0000256" key="1">
    <source>
        <dbReference type="SAM" id="Phobius"/>
    </source>
</evidence>
<dbReference type="InterPro" id="IPR002656">
    <property type="entry name" value="Acyl_transf_3_dom"/>
</dbReference>
<accession>A0A423KMA5</accession>
<dbReference type="OrthoDB" id="9767863at2"/>
<feature type="transmembrane region" description="Helical" evidence="1">
    <location>
        <begin position="113"/>
        <end position="137"/>
    </location>
</feature>
<proteinExistence type="predicted"/>
<feature type="domain" description="Acyltransferase 3" evidence="2">
    <location>
        <begin position="11"/>
        <end position="348"/>
    </location>
</feature>
<evidence type="ECO:0000313" key="3">
    <source>
        <dbReference type="EMBL" id="RON54940.1"/>
    </source>
</evidence>
<dbReference type="GO" id="GO:0016020">
    <property type="term" value="C:membrane"/>
    <property type="evidence" value="ECO:0007669"/>
    <property type="project" value="TreeGrafter"/>
</dbReference>
<keyword evidence="1" id="KW-0812">Transmembrane</keyword>
<keyword evidence="1" id="KW-0472">Membrane</keyword>
<name>A0A423KMA5_9PSED</name>
<dbReference type="GO" id="GO:0000271">
    <property type="term" value="P:polysaccharide biosynthetic process"/>
    <property type="evidence" value="ECO:0007669"/>
    <property type="project" value="TreeGrafter"/>
</dbReference>
<dbReference type="PANTHER" id="PTHR23028">
    <property type="entry name" value="ACETYLTRANSFERASE"/>
    <property type="match status" value="1"/>
</dbReference>
<sequence>MDSSSSIRHVAALDGIRGWAALAVTFFHGILHFNIGLIERVLYAPVAAMQGGRDLLSKFLLAVFNGDSAVMIFFVLSGYVLSGSLDRTLDRDGRPLINSADFLVKRLARIYPAMFGCMLLYWAIFLLSKGWIVYPAVTFDVFWKSSTLYDITIHGPSWSLLVEVLAAPFVVAFVLLRRKYGFFALVLATCYSMFAIDYPVLVGYLGNLWPYLLAFAVGVGVASPQIKSIRFDAKPWHLSVAIIAFVFARHVVPRSGVSGLIAQTFIGGFVVYFASIVSSGAVYRFLVSKPSLFMGRVSYSFYLINVPILYLVWGVMETYFVQFTIDHKLAAGLGSAIISTAITIPLSVFSERFIERPGIKFGKVITFWSSSPSRQTV</sequence>
<dbReference type="RefSeq" id="WP_123405796.1">
    <property type="nucleotide sequence ID" value="NZ_MOBP01000006.1"/>
</dbReference>
<feature type="transmembrane region" description="Helical" evidence="1">
    <location>
        <begin position="183"/>
        <end position="202"/>
    </location>
</feature>
<comment type="caution">
    <text evidence="3">The sequence shown here is derived from an EMBL/GenBank/DDBJ whole genome shotgun (WGS) entry which is preliminary data.</text>
</comment>
<dbReference type="GO" id="GO:0016747">
    <property type="term" value="F:acyltransferase activity, transferring groups other than amino-acyl groups"/>
    <property type="evidence" value="ECO:0007669"/>
    <property type="project" value="InterPro"/>
</dbReference>
<feature type="transmembrane region" description="Helical" evidence="1">
    <location>
        <begin position="264"/>
        <end position="287"/>
    </location>
</feature>
<feature type="transmembrane region" description="Helical" evidence="1">
    <location>
        <begin position="157"/>
        <end position="176"/>
    </location>
</feature>
<feature type="transmembrane region" description="Helical" evidence="1">
    <location>
        <begin position="20"/>
        <end position="39"/>
    </location>
</feature>
<feature type="transmembrane region" description="Helical" evidence="1">
    <location>
        <begin position="236"/>
        <end position="252"/>
    </location>
</feature>
<dbReference type="Pfam" id="PF01757">
    <property type="entry name" value="Acyl_transf_3"/>
    <property type="match status" value="1"/>
</dbReference>
<gene>
    <name evidence="3" type="ORF">BK665_11510</name>
</gene>
<protein>
    <recommendedName>
        <fullName evidence="2">Acyltransferase 3 domain-containing protein</fullName>
    </recommendedName>
</protein>
<evidence type="ECO:0000259" key="2">
    <source>
        <dbReference type="Pfam" id="PF01757"/>
    </source>
</evidence>
<feature type="transmembrane region" description="Helical" evidence="1">
    <location>
        <begin position="59"/>
        <end position="81"/>
    </location>
</feature>
<keyword evidence="1" id="KW-1133">Transmembrane helix</keyword>
<feature type="transmembrane region" description="Helical" evidence="1">
    <location>
        <begin position="208"/>
        <end position="224"/>
    </location>
</feature>
<dbReference type="InterPro" id="IPR050879">
    <property type="entry name" value="Acyltransferase_3"/>
</dbReference>
<dbReference type="PANTHER" id="PTHR23028:SF53">
    <property type="entry name" value="ACYL_TRANSF_3 DOMAIN-CONTAINING PROTEIN"/>
    <property type="match status" value="1"/>
</dbReference>
<feature type="transmembrane region" description="Helical" evidence="1">
    <location>
        <begin position="328"/>
        <end position="349"/>
    </location>
</feature>
<dbReference type="AlphaFoldDB" id="A0A423KMA5"/>